<gene>
    <name evidence="1" type="ORF">HNQ93_000974</name>
</gene>
<dbReference type="Proteomes" id="UP000532746">
    <property type="component" value="Unassembled WGS sequence"/>
</dbReference>
<reference evidence="1 2" key="1">
    <citation type="submission" date="2020-08" db="EMBL/GenBank/DDBJ databases">
        <title>Genomic Encyclopedia of Type Strains, Phase IV (KMG-IV): sequencing the most valuable type-strain genomes for metagenomic binning, comparative biology and taxonomic classification.</title>
        <authorList>
            <person name="Goeker M."/>
        </authorList>
    </citation>
    <scope>NUCLEOTIDE SEQUENCE [LARGE SCALE GENOMIC DNA]</scope>
    <source>
        <strain evidence="1 2">DSM 26718</strain>
    </source>
</reference>
<sequence length="98" mass="11421">MRPALDYLRQLEHYLLGQPTAAEAEAWRVRQLVDSELAADVAAQQLLYQGLQLAGRQQLRQELELIHARLERPARRHRWWQAATGSLRSLLAARRRSR</sequence>
<organism evidence="1 2">
    <name type="scientific">Hymenobacter luteus</name>
    <dbReference type="NCBI Taxonomy" id="1411122"/>
    <lineage>
        <taxon>Bacteria</taxon>
        <taxon>Pseudomonadati</taxon>
        <taxon>Bacteroidota</taxon>
        <taxon>Cytophagia</taxon>
        <taxon>Cytophagales</taxon>
        <taxon>Hymenobacteraceae</taxon>
        <taxon>Hymenobacter</taxon>
    </lineage>
</organism>
<comment type="caution">
    <text evidence="1">The sequence shown here is derived from an EMBL/GenBank/DDBJ whole genome shotgun (WGS) entry which is preliminary data.</text>
</comment>
<dbReference type="AlphaFoldDB" id="A0A7W9T097"/>
<protein>
    <submittedName>
        <fullName evidence="1">Uncharacterized protein</fullName>
    </submittedName>
</protein>
<name>A0A7W9T097_9BACT</name>
<dbReference type="RefSeq" id="WP_183401700.1">
    <property type="nucleotide sequence ID" value="NZ_JACHGG010000001.1"/>
</dbReference>
<proteinExistence type="predicted"/>
<evidence type="ECO:0000313" key="2">
    <source>
        <dbReference type="Proteomes" id="UP000532746"/>
    </source>
</evidence>
<keyword evidence="2" id="KW-1185">Reference proteome</keyword>
<evidence type="ECO:0000313" key="1">
    <source>
        <dbReference type="EMBL" id="MBB6058144.1"/>
    </source>
</evidence>
<dbReference type="EMBL" id="JACHGG010000001">
    <property type="protein sequence ID" value="MBB6058144.1"/>
    <property type="molecule type" value="Genomic_DNA"/>
</dbReference>
<accession>A0A7W9T097</accession>